<proteinExistence type="predicted"/>
<evidence type="ECO:0000313" key="1">
    <source>
        <dbReference type="EMBL" id="KYN10359.1"/>
    </source>
</evidence>
<organism evidence="1 2">
    <name type="scientific">Trachymyrmex cornetzi</name>
    <dbReference type="NCBI Taxonomy" id="471704"/>
    <lineage>
        <taxon>Eukaryota</taxon>
        <taxon>Metazoa</taxon>
        <taxon>Ecdysozoa</taxon>
        <taxon>Arthropoda</taxon>
        <taxon>Hexapoda</taxon>
        <taxon>Insecta</taxon>
        <taxon>Pterygota</taxon>
        <taxon>Neoptera</taxon>
        <taxon>Endopterygota</taxon>
        <taxon>Hymenoptera</taxon>
        <taxon>Apocrita</taxon>
        <taxon>Aculeata</taxon>
        <taxon>Formicoidea</taxon>
        <taxon>Formicidae</taxon>
        <taxon>Myrmicinae</taxon>
        <taxon>Trachymyrmex</taxon>
    </lineage>
</organism>
<accession>A0A195DD44</accession>
<dbReference type="Proteomes" id="UP000078492">
    <property type="component" value="Unassembled WGS sequence"/>
</dbReference>
<name>A0A195DD44_9HYME</name>
<protein>
    <submittedName>
        <fullName evidence="1">Uncharacterized protein</fullName>
    </submittedName>
</protein>
<evidence type="ECO:0000313" key="2">
    <source>
        <dbReference type="Proteomes" id="UP000078492"/>
    </source>
</evidence>
<keyword evidence="2" id="KW-1185">Reference proteome</keyword>
<dbReference type="EMBL" id="KQ981010">
    <property type="protein sequence ID" value="KYN10359.1"/>
    <property type="molecule type" value="Genomic_DNA"/>
</dbReference>
<reference evidence="1 2" key="1">
    <citation type="submission" date="2015-09" db="EMBL/GenBank/DDBJ databases">
        <title>Trachymyrmex cornetzi WGS genome.</title>
        <authorList>
            <person name="Nygaard S."/>
            <person name="Hu H."/>
            <person name="Boomsma J."/>
            <person name="Zhang G."/>
        </authorList>
    </citation>
    <scope>NUCLEOTIDE SEQUENCE [LARGE SCALE GENOMIC DNA]</scope>
    <source>
        <strain evidence="1">Tcor2-1</strain>
        <tissue evidence="1">Whole body</tissue>
    </source>
</reference>
<gene>
    <name evidence="1" type="ORF">ALC57_17546</name>
</gene>
<dbReference type="AlphaFoldDB" id="A0A195DD44"/>
<sequence length="170" mass="19218">MFDLYQYLPRLAAARLARNGSQTSFIPDVFARAAKQIRRIPRGGRAASPTDRLTLRATNYVPFPASSLLPLSLSLSLPPPSLSLSLSLSQRVRLTRYPRIAKSSYPEPGCSQRHDRSAGIIRRVNGRRYCMQDQPASCTRVDAARSFAFPRFLVISRNIRRNRNGRDMVR</sequence>